<feature type="compositionally biased region" description="Basic residues" evidence="1">
    <location>
        <begin position="14"/>
        <end position="29"/>
    </location>
</feature>
<reference evidence="2" key="1">
    <citation type="submission" date="2020-01" db="EMBL/GenBank/DDBJ databases">
        <authorList>
            <person name="Mishra B."/>
        </authorList>
    </citation>
    <scope>NUCLEOTIDE SEQUENCE [LARGE SCALE GENOMIC DNA]</scope>
</reference>
<sequence>MSLAIDVEKPKMGSFKKRSSSKLRHSLTKKRRSSKVMSVEIIEDEHDAEELKAVDAFRQALILDELLPGQT</sequence>
<evidence type="ECO:0000313" key="3">
    <source>
        <dbReference type="Proteomes" id="UP000467841"/>
    </source>
</evidence>
<evidence type="ECO:0000313" key="2">
    <source>
        <dbReference type="EMBL" id="CAA7022133.1"/>
    </source>
</evidence>
<evidence type="ECO:0000256" key="1">
    <source>
        <dbReference type="SAM" id="MobiDB-lite"/>
    </source>
</evidence>
<gene>
    <name evidence="2" type="ORF">MERR_LOCUS9368</name>
</gene>
<keyword evidence="3" id="KW-1185">Reference proteome</keyword>
<organism evidence="2 3">
    <name type="scientific">Microthlaspi erraticum</name>
    <dbReference type="NCBI Taxonomy" id="1685480"/>
    <lineage>
        <taxon>Eukaryota</taxon>
        <taxon>Viridiplantae</taxon>
        <taxon>Streptophyta</taxon>
        <taxon>Embryophyta</taxon>
        <taxon>Tracheophyta</taxon>
        <taxon>Spermatophyta</taxon>
        <taxon>Magnoliopsida</taxon>
        <taxon>eudicotyledons</taxon>
        <taxon>Gunneridae</taxon>
        <taxon>Pentapetalae</taxon>
        <taxon>rosids</taxon>
        <taxon>malvids</taxon>
        <taxon>Brassicales</taxon>
        <taxon>Brassicaceae</taxon>
        <taxon>Coluteocarpeae</taxon>
        <taxon>Microthlaspi</taxon>
    </lineage>
</organism>
<accession>A0A6D2IAG6</accession>
<proteinExistence type="predicted"/>
<protein>
    <submittedName>
        <fullName evidence="2">Uncharacterized protein</fullName>
    </submittedName>
</protein>
<name>A0A6D2IAG6_9BRAS</name>
<comment type="caution">
    <text evidence="2">The sequence shown here is derived from an EMBL/GenBank/DDBJ whole genome shotgun (WGS) entry which is preliminary data.</text>
</comment>
<feature type="region of interest" description="Disordered" evidence="1">
    <location>
        <begin position="1"/>
        <end position="29"/>
    </location>
</feature>
<dbReference type="OrthoDB" id="1744794at2759"/>
<feature type="compositionally biased region" description="Basic and acidic residues" evidence="1">
    <location>
        <begin position="1"/>
        <end position="11"/>
    </location>
</feature>
<dbReference type="EMBL" id="CACVBM020000666">
    <property type="protein sequence ID" value="CAA7022133.1"/>
    <property type="molecule type" value="Genomic_DNA"/>
</dbReference>
<dbReference type="Proteomes" id="UP000467841">
    <property type="component" value="Unassembled WGS sequence"/>
</dbReference>
<dbReference type="AlphaFoldDB" id="A0A6D2IAG6"/>